<dbReference type="Proteomes" id="UP000554004">
    <property type="component" value="Unassembled WGS sequence"/>
</dbReference>
<sequence length="1643" mass="189582">MGNNEVTDLEDDNNLNNQPQNDLEVERADEDLKRISQANEFLTLLYPDIRREEETAALSPENKDSLYFSPNYEPTIEEVEERKKNIEKSPYELRELPEPTVENNIILRNLEGKATKPESEKPKTLRERFDQMLSDQIYVRNFSDNGLSKKYGREILQIHKERYPNVKAQHKLPSFLTAVAEYYQDQSPEEKLKRETDPSVEDIVFIAMERMEILGDSPDLYYVRNGVSWYDPSISQIPVQELIKLGTTDEKTWNAFLDELKTIPCIQEYSLKPWDYTRLLQNGLDEEQKEQLGHLKRYRSYLFQTKEEENQDWEYFIIIENLLCKKESFDSFKNQQEIRTGWNFSAHYISNEIDKNELAFRLLSLKYGVDLYSNAYDIFPHREKLRDMILENAKSGNDTELINEQFKLWKNLASLNISLYPSEQEAILDVLTNKENNQIITKALLYSKGGLDISQSILALKLGRFEKRNNPNLKKDFLDSISFSLSSFEERIIAVSQRVDGLEIKDAKELEEIFKKSDVEKIGSLSTLSLLENYSQNPPNKEQLKLMFNIENGKFSINEKFFEYGFTTLLENRGAYDIKAPFKKTISIQEIKNPETQRYWNIINQLLDNSNEFQAVNLINQSIEMGFDYDKILDTYVGIKDGQEFLNATHYYNRLQNYVDSAQYLTPSCFPDLNYLIRENDLDCIDNIQDKMFLNFLKKYGNSLEEYSMNEILLDQNGDIIFDSNLSDSFFNKYVTMIEEDGQKKYLYNENFLEAMCYDKPYFLTTNPDLISDQLLSTIENPEEKEFWTFIKGTNIIYSSVFFELRAINGYDTSLYEFLNNYTNIVEINSEKKRLPNVEFLRTYIAYERPNLLNNVNIIFTKELLDSFPPVDKFFWERFLKINDIVSRDSLLDYYSTNENLDLDQLKSVFALTEKILNSPSAEIIRLKDNIISSLSSKGKSLEESIADYEVLENIFVKNNSPVSISRWRVFNTLYLDNLIDYAKDQKISPLLLSILSNEQYSREQMKEIISRTIQKDLLNISKDSVDENLYNFLTRLKDGTEALSFYDSYIQEGFSDSEIIESLGEREKEYLNKSLDIFFTASNKSSHNQEVSSRIIELRTVLGIGANQSLTSGIYNSYLYPLTDNTTGDITTDIEKIQSEMLSVKEIAHQRGLKYAREGVSIKKGDLLKNVGSLNGIIDNGIYAKDFLGANAGQDLTPYDTDTVMVTDEVLIFSQVIKDYKLHGYGDVTLVIRDKGQFNNPSEKDISTNINSKYELIHSQVISQNHYGVRTGIATTEIDYIVIPEYYQGEPLSDIKFRIASKGIYIPVVNSEGKIIYTPEEYEKQRETFAGVTGIAYKPYTVDTGRNRLTSIIKELEDKIINDREKTNRISQELQLSIEKELVTRNLVFEDSISGLAGVRIEHIGSTSRSTHLVGSSDFDFSILMDRSQLGNIDSNGKYQLINNVVDSLGTIEQNGEFHNVGENTTQMVGTKIKLKSGEIVEFDLAITDKGTNINGSNSHELVIDRLNNIKEKEGEEKYNFVISNVLIAKKVLKEYQCYKKGLREGGLGGIGIENWILQHHGNFEIASDQFLRAATNTDGTIVSFETFKTNYTIYDPGKDIRTGANDNFVSNNMNESGYKRMVEALMAFRKGEIDLVKLFNK</sequence>
<gene>
    <name evidence="3" type="ORF">GX618_00915</name>
</gene>
<name>A0A847ESX3_9BACT</name>
<feature type="coiled-coil region" evidence="1">
    <location>
        <begin position="1347"/>
        <end position="1374"/>
    </location>
</feature>
<evidence type="ECO:0000313" key="3">
    <source>
        <dbReference type="EMBL" id="NLE30822.1"/>
    </source>
</evidence>
<reference evidence="3 4" key="1">
    <citation type="journal article" date="2020" name="Biotechnol. Biofuels">
        <title>New insights from the biogas microbiome by comprehensive genome-resolved metagenomics of nearly 1600 species originating from multiple anaerobic digesters.</title>
        <authorList>
            <person name="Campanaro S."/>
            <person name="Treu L."/>
            <person name="Rodriguez-R L.M."/>
            <person name="Kovalovszki A."/>
            <person name="Ziels R.M."/>
            <person name="Maus I."/>
            <person name="Zhu X."/>
            <person name="Kougias P.G."/>
            <person name="Basile A."/>
            <person name="Luo G."/>
            <person name="Schluter A."/>
            <person name="Konstantinidis K.T."/>
            <person name="Angelidaki I."/>
        </authorList>
    </citation>
    <scope>NUCLEOTIDE SEQUENCE [LARGE SCALE GENOMIC DNA]</scope>
    <source>
        <strain evidence="3">AS06rmzACSIP_421</strain>
    </source>
</reference>
<protein>
    <submittedName>
        <fullName evidence="3">Uncharacterized protein</fullName>
    </submittedName>
</protein>
<organism evidence="3 4">
    <name type="scientific">Candidatus Dojkabacteria bacterium</name>
    <dbReference type="NCBI Taxonomy" id="2099670"/>
    <lineage>
        <taxon>Bacteria</taxon>
        <taxon>Candidatus Dojkabacteria</taxon>
    </lineage>
</organism>
<evidence type="ECO:0000313" key="4">
    <source>
        <dbReference type="Proteomes" id="UP000554004"/>
    </source>
</evidence>
<evidence type="ECO:0000256" key="2">
    <source>
        <dbReference type="SAM" id="MobiDB-lite"/>
    </source>
</evidence>
<accession>A0A847ESX3</accession>
<evidence type="ECO:0000256" key="1">
    <source>
        <dbReference type="SAM" id="Coils"/>
    </source>
</evidence>
<proteinExistence type="predicted"/>
<keyword evidence="1" id="KW-0175">Coiled coil</keyword>
<feature type="region of interest" description="Disordered" evidence="2">
    <location>
        <begin position="1"/>
        <end position="26"/>
    </location>
</feature>
<dbReference type="EMBL" id="JAAZAL010000031">
    <property type="protein sequence ID" value="NLE30822.1"/>
    <property type="molecule type" value="Genomic_DNA"/>
</dbReference>
<comment type="caution">
    <text evidence="3">The sequence shown here is derived from an EMBL/GenBank/DDBJ whole genome shotgun (WGS) entry which is preliminary data.</text>
</comment>